<dbReference type="PANTHER" id="PTHR11267">
    <property type="entry name" value="T-BOX PROTEIN-RELATED"/>
    <property type="match status" value="1"/>
</dbReference>
<comment type="subcellular location">
    <subcellularLocation>
        <location evidence="1 6">Nucleus</location>
    </subcellularLocation>
</comment>
<accession>A0AAV8WNF7</accession>
<dbReference type="EMBL" id="JANEYF010005422">
    <property type="protein sequence ID" value="KAJ8928239.1"/>
    <property type="molecule type" value="Genomic_DNA"/>
</dbReference>
<dbReference type="InterPro" id="IPR018186">
    <property type="entry name" value="TF_T-box_CS"/>
</dbReference>
<dbReference type="GO" id="GO:0000978">
    <property type="term" value="F:RNA polymerase II cis-regulatory region sequence-specific DNA binding"/>
    <property type="evidence" value="ECO:0007669"/>
    <property type="project" value="InterPro"/>
</dbReference>
<keyword evidence="3 6" id="KW-0238">DNA-binding</keyword>
<dbReference type="Gene3D" id="2.60.40.820">
    <property type="entry name" value="Transcription factor, T-box"/>
    <property type="match status" value="1"/>
</dbReference>
<dbReference type="GO" id="GO:0000981">
    <property type="term" value="F:DNA-binding transcription factor activity, RNA polymerase II-specific"/>
    <property type="evidence" value="ECO:0007669"/>
    <property type="project" value="TreeGrafter"/>
</dbReference>
<dbReference type="PANTHER" id="PTHR11267:SF204">
    <property type="entry name" value="SPADETAIL"/>
    <property type="match status" value="1"/>
</dbReference>
<keyword evidence="2" id="KW-0805">Transcription regulation</keyword>
<keyword evidence="5 6" id="KW-0539">Nucleus</keyword>
<evidence type="ECO:0000259" key="7">
    <source>
        <dbReference type="PROSITE" id="PS50252"/>
    </source>
</evidence>
<dbReference type="GO" id="GO:0045893">
    <property type="term" value="P:positive regulation of DNA-templated transcription"/>
    <property type="evidence" value="ECO:0007669"/>
    <property type="project" value="InterPro"/>
</dbReference>
<keyword evidence="4" id="KW-0804">Transcription</keyword>
<evidence type="ECO:0000256" key="3">
    <source>
        <dbReference type="ARBA" id="ARBA00023125"/>
    </source>
</evidence>
<dbReference type="PROSITE" id="PS50252">
    <property type="entry name" value="TBOX_3"/>
    <property type="match status" value="1"/>
</dbReference>
<dbReference type="GO" id="GO:0001708">
    <property type="term" value="P:cell fate specification"/>
    <property type="evidence" value="ECO:0007669"/>
    <property type="project" value="TreeGrafter"/>
</dbReference>
<organism evidence="8 9">
    <name type="scientific">Rhamnusium bicolor</name>
    <dbReference type="NCBI Taxonomy" id="1586634"/>
    <lineage>
        <taxon>Eukaryota</taxon>
        <taxon>Metazoa</taxon>
        <taxon>Ecdysozoa</taxon>
        <taxon>Arthropoda</taxon>
        <taxon>Hexapoda</taxon>
        <taxon>Insecta</taxon>
        <taxon>Pterygota</taxon>
        <taxon>Neoptera</taxon>
        <taxon>Endopterygota</taxon>
        <taxon>Coleoptera</taxon>
        <taxon>Polyphaga</taxon>
        <taxon>Cucujiformia</taxon>
        <taxon>Chrysomeloidea</taxon>
        <taxon>Cerambycidae</taxon>
        <taxon>Lepturinae</taxon>
        <taxon>Rhagiini</taxon>
        <taxon>Rhamnusium</taxon>
    </lineage>
</organism>
<proteinExistence type="predicted"/>
<dbReference type="Proteomes" id="UP001162156">
    <property type="component" value="Unassembled WGS sequence"/>
</dbReference>
<protein>
    <recommendedName>
        <fullName evidence="7">T-box domain-containing protein</fullName>
    </recommendedName>
</protein>
<evidence type="ECO:0000256" key="2">
    <source>
        <dbReference type="ARBA" id="ARBA00023015"/>
    </source>
</evidence>
<evidence type="ECO:0000313" key="9">
    <source>
        <dbReference type="Proteomes" id="UP001162156"/>
    </source>
</evidence>
<feature type="domain" description="T-box" evidence="7">
    <location>
        <begin position="1"/>
        <end position="159"/>
    </location>
</feature>
<comment type="caution">
    <text evidence="6">Lacks conserved residue(s) required for the propagation of feature annotation.</text>
</comment>
<name>A0AAV8WNF7_9CUCU</name>
<evidence type="ECO:0000256" key="5">
    <source>
        <dbReference type="ARBA" id="ARBA00023242"/>
    </source>
</evidence>
<dbReference type="InterPro" id="IPR008967">
    <property type="entry name" value="p53-like_TF_DNA-bd_sf"/>
</dbReference>
<sequence length="310" mass="35387">MRKRMFPSLNVQINNLESREHYCILLEMVPAIHCRNKYTVSGGWVPAGTEEAQSPQRFYLHPESPATGDYWMAQPVSFGRVKLTNTPNPPEGQIVLSSMHRYQPRIIIAKTMHATNFIFAPTKLFTFSETQFIAVTAYQNERITKLKIDNNPFAKGFRVNGQSKCKRKRTPVERSVENETAQQPKVDVLPPQKPEIGVLPPQKTEIDRVCSSFYCPASETQYQHGRVPICIPSYSIPYSYNHVLTHRTAPSINMYPYYYPRPIWDAPLNYQQPFTSLPAPEDLTVHAPASVKKKPKKLTDFSIRAITGCL</sequence>
<dbReference type="SUPFAM" id="SSF49417">
    <property type="entry name" value="p53-like transcription factors"/>
    <property type="match status" value="1"/>
</dbReference>
<evidence type="ECO:0000256" key="1">
    <source>
        <dbReference type="ARBA" id="ARBA00004123"/>
    </source>
</evidence>
<dbReference type="InterPro" id="IPR036960">
    <property type="entry name" value="T-box_sf"/>
</dbReference>
<dbReference type="PROSITE" id="PS01264">
    <property type="entry name" value="TBOX_2"/>
    <property type="match status" value="1"/>
</dbReference>
<gene>
    <name evidence="8" type="ORF">NQ314_019189</name>
</gene>
<keyword evidence="9" id="KW-1185">Reference proteome</keyword>
<evidence type="ECO:0000313" key="8">
    <source>
        <dbReference type="EMBL" id="KAJ8928239.1"/>
    </source>
</evidence>
<evidence type="ECO:0000256" key="6">
    <source>
        <dbReference type="PROSITE-ProRule" id="PRU00201"/>
    </source>
</evidence>
<dbReference type="GO" id="GO:0005634">
    <property type="term" value="C:nucleus"/>
    <property type="evidence" value="ECO:0007669"/>
    <property type="project" value="UniProtKB-SubCell"/>
</dbReference>
<dbReference type="SMART" id="SM00425">
    <property type="entry name" value="TBOX"/>
    <property type="match status" value="1"/>
</dbReference>
<evidence type="ECO:0000256" key="4">
    <source>
        <dbReference type="ARBA" id="ARBA00023163"/>
    </source>
</evidence>
<dbReference type="AlphaFoldDB" id="A0AAV8WNF7"/>
<dbReference type="Pfam" id="PF00907">
    <property type="entry name" value="T-box"/>
    <property type="match status" value="1"/>
</dbReference>
<dbReference type="PRINTS" id="PR00937">
    <property type="entry name" value="TBOX"/>
</dbReference>
<dbReference type="InterPro" id="IPR001699">
    <property type="entry name" value="TF_T-box"/>
</dbReference>
<comment type="caution">
    <text evidence="8">The sequence shown here is derived from an EMBL/GenBank/DDBJ whole genome shotgun (WGS) entry which is preliminary data.</text>
</comment>
<reference evidence="8" key="1">
    <citation type="journal article" date="2023" name="Insect Mol. Biol.">
        <title>Genome sequencing provides insights into the evolution of gene families encoding plant cell wall-degrading enzymes in longhorned beetles.</title>
        <authorList>
            <person name="Shin N.R."/>
            <person name="Okamura Y."/>
            <person name="Kirsch R."/>
            <person name="Pauchet Y."/>
        </authorList>
    </citation>
    <scope>NUCLEOTIDE SEQUENCE</scope>
    <source>
        <strain evidence="8">RBIC_L_NR</strain>
    </source>
</reference>
<dbReference type="GO" id="GO:0000785">
    <property type="term" value="C:chromatin"/>
    <property type="evidence" value="ECO:0007669"/>
    <property type="project" value="TreeGrafter"/>
</dbReference>
<dbReference type="InterPro" id="IPR046360">
    <property type="entry name" value="T-box_DNA-bd"/>
</dbReference>